<protein>
    <recommendedName>
        <fullName evidence="4">Immunity repressor</fullName>
    </recommendedName>
</protein>
<organism evidence="3">
    <name type="scientific">Nocardia farcinica</name>
    <dbReference type="NCBI Taxonomy" id="37329"/>
    <lineage>
        <taxon>Bacteria</taxon>
        <taxon>Bacillati</taxon>
        <taxon>Actinomycetota</taxon>
        <taxon>Actinomycetes</taxon>
        <taxon>Mycobacteriales</taxon>
        <taxon>Nocardiaceae</taxon>
        <taxon>Nocardia</taxon>
    </lineage>
</organism>
<proteinExistence type="predicted"/>
<dbReference type="EMBL" id="CAACYE010000005">
    <property type="protein sequence ID" value="VFA81532.1"/>
    <property type="molecule type" value="Genomic_DNA"/>
</dbReference>
<gene>
    <name evidence="2" type="ORF">NCTC1935_00151</name>
    <name evidence="3" type="ORF">NCTC1935_05768</name>
</gene>
<dbReference type="EMBL" id="CAACYE010000005">
    <property type="protein sequence ID" value="VFA87874.1"/>
    <property type="molecule type" value="Genomic_DNA"/>
</dbReference>
<feature type="compositionally biased region" description="Acidic residues" evidence="1">
    <location>
        <begin position="184"/>
        <end position="198"/>
    </location>
</feature>
<dbReference type="AlphaFoldDB" id="A0A449GQC7"/>
<name>A0A449GQC7_NOCFR</name>
<evidence type="ECO:0000313" key="2">
    <source>
        <dbReference type="EMBL" id="VFA81532.1"/>
    </source>
</evidence>
<evidence type="ECO:0000256" key="1">
    <source>
        <dbReference type="SAM" id="MobiDB-lite"/>
    </source>
</evidence>
<evidence type="ECO:0000313" key="3">
    <source>
        <dbReference type="EMBL" id="VFA87874.1"/>
    </source>
</evidence>
<accession>A0A449GQC7</accession>
<dbReference type="RefSeq" id="WP_137354313.1">
    <property type="nucleotide sequence ID" value="NZ_CAACYE020000001.1"/>
</dbReference>
<feature type="region of interest" description="Disordered" evidence="1">
    <location>
        <begin position="135"/>
        <end position="198"/>
    </location>
</feature>
<sequence length="198" mass="21596">MVAAARDGSDDPSMPTISQLIADHIAATGRSYRDLTHASGDRVKHQTFQELKSGPPRSWPKSTETIRGIAQALGLSERAVVLAFARSLGVDVEGASLFAQQLPPGVDDLTPEERRAAIEMLRVLVAQRKAINERAPELHATTAAPRSRRRKGEPDSSLPDQPKFDRSQLLAAMSEPEGDRPPEDEFPADPPNDDFEGR</sequence>
<evidence type="ECO:0008006" key="4">
    <source>
        <dbReference type="Google" id="ProtNLM"/>
    </source>
</evidence>
<reference evidence="3" key="1">
    <citation type="submission" date="2019-02" db="EMBL/GenBank/DDBJ databases">
        <authorList>
            <consortium name="Pathogen Informatics"/>
        </authorList>
    </citation>
    <scope>NUCLEOTIDE SEQUENCE</scope>
    <source>
        <strain evidence="3">3012STDY6733949</strain>
    </source>
</reference>